<evidence type="ECO:0000313" key="2">
    <source>
        <dbReference type="Proteomes" id="UP000785679"/>
    </source>
</evidence>
<dbReference type="Proteomes" id="UP000785679">
    <property type="component" value="Unassembled WGS sequence"/>
</dbReference>
<gene>
    <name evidence="1" type="ORF">FGO68_gene2624</name>
</gene>
<sequence length="71" mass="7934">METKAPSENYSKASPYEVLIKFGNHKLSTGKCLIERDALKLCMALHDKKQCEAFKHGLLICLKNNGLAIID</sequence>
<comment type="caution">
    <text evidence="1">The sequence shown here is derived from an EMBL/GenBank/DDBJ whole genome shotgun (WGS) entry which is preliminary data.</text>
</comment>
<organism evidence="1 2">
    <name type="scientific">Halteria grandinella</name>
    <dbReference type="NCBI Taxonomy" id="5974"/>
    <lineage>
        <taxon>Eukaryota</taxon>
        <taxon>Sar</taxon>
        <taxon>Alveolata</taxon>
        <taxon>Ciliophora</taxon>
        <taxon>Intramacronucleata</taxon>
        <taxon>Spirotrichea</taxon>
        <taxon>Stichotrichia</taxon>
        <taxon>Sporadotrichida</taxon>
        <taxon>Halteriidae</taxon>
        <taxon>Halteria</taxon>
    </lineage>
</organism>
<proteinExistence type="predicted"/>
<reference evidence="1" key="1">
    <citation type="submission" date="2019-06" db="EMBL/GenBank/DDBJ databases">
        <authorList>
            <person name="Zheng W."/>
        </authorList>
    </citation>
    <scope>NUCLEOTIDE SEQUENCE</scope>
    <source>
        <strain evidence="1">QDHG01</strain>
    </source>
</reference>
<accession>A0A8J8T8C2</accession>
<keyword evidence="2" id="KW-1185">Reference proteome</keyword>
<name>A0A8J8T8C2_HALGN</name>
<dbReference type="AlphaFoldDB" id="A0A8J8T8C2"/>
<protein>
    <submittedName>
        <fullName evidence="1">Uncharacterized protein</fullName>
    </submittedName>
</protein>
<evidence type="ECO:0000313" key="1">
    <source>
        <dbReference type="EMBL" id="TNV86074.1"/>
    </source>
</evidence>
<dbReference type="EMBL" id="RRYP01001335">
    <property type="protein sequence ID" value="TNV86074.1"/>
    <property type="molecule type" value="Genomic_DNA"/>
</dbReference>